<evidence type="ECO:0000256" key="1">
    <source>
        <dbReference type="SAM" id="MobiDB-lite"/>
    </source>
</evidence>
<dbReference type="OrthoDB" id="372941at2759"/>
<feature type="compositionally biased region" description="Basic and acidic residues" evidence="1">
    <location>
        <begin position="419"/>
        <end position="434"/>
    </location>
</feature>
<sequence length="519" mass="59705">MRVNLVDGEIDAIEEGNLKGKSKNGEYVQGNDESNGYTELGRKSQVQKDLTSERYRIRENYIGYKQTFHEKGNLVDIKMEGESNAKEDIWLQSPHNDTEHYNIMSSTETVASSNDSIADMYETNYKYFSVRKSSLSEDSLGSASDGQHNLKLDKIKRSKNGIFEEDRRILRLPKLYRTCEPLNGKTRTEENALSKDAKEEKHKRDDHVVYLPNRVYLQRSNGKVVEKNSISNFNPLVHVSNMNYYCNPCAKQNGKDNHFTYDCTYDNQNGSLRYRCHPSCEQHDSKCLHEGDRFKQNEGNFYMNKKCSLEFDNYLKGMYFTKRSYMEAELRKKCSHYFLPLRRPFRDDGSSGRPVASGGLLRKRESGSSGRFSDESSGNFIFGLSADPVDPGERLNDGTHPHGEKHQNGSHNLRKGHKCNGDEYHPGKNADHESPSCPKRNNLFSQLLKNLKLLGYAIFFCFFMSNGNKEMKEKQNSTRSGKRTFPHSSSLKSERMRKQSLQAELKQIASKKKTHNMQK</sequence>
<feature type="region of interest" description="Disordered" evidence="1">
    <location>
        <begin position="348"/>
        <end position="375"/>
    </location>
</feature>
<keyword evidence="3" id="KW-1185">Reference proteome</keyword>
<protein>
    <submittedName>
        <fullName evidence="2">Uncharacterized protein</fullName>
    </submittedName>
</protein>
<accession>A0A0D9QHY8</accession>
<evidence type="ECO:0000313" key="3">
    <source>
        <dbReference type="Proteomes" id="UP000054561"/>
    </source>
</evidence>
<dbReference type="OMA" id="CFFISNE"/>
<gene>
    <name evidence="2" type="ORF">AK88_03738</name>
</gene>
<dbReference type="EMBL" id="KQ001689">
    <property type="protein sequence ID" value="KJP86634.1"/>
    <property type="molecule type" value="Genomic_DNA"/>
</dbReference>
<evidence type="ECO:0000313" key="2">
    <source>
        <dbReference type="EMBL" id="KJP86634.1"/>
    </source>
</evidence>
<feature type="region of interest" description="Disordered" evidence="1">
    <location>
        <begin position="391"/>
        <end position="436"/>
    </location>
</feature>
<dbReference type="VEuPathDB" id="PlasmoDB:AK88_03738"/>
<reference evidence="2 3" key="1">
    <citation type="submission" date="2014-03" db="EMBL/GenBank/DDBJ databases">
        <title>The Genome Sequence of Plasmodium fragile nilgiri.</title>
        <authorList>
            <consortium name="The Broad Institute Genomics Platform"/>
            <consortium name="The Broad Institute Genome Sequencing Center for Infectious Disease"/>
            <person name="Neafsey D."/>
            <person name="Duraisingh M."/>
            <person name="Young S.K."/>
            <person name="Zeng Q."/>
            <person name="Gargeya S."/>
            <person name="Abouelleil A."/>
            <person name="Alvarado L."/>
            <person name="Chapman S.B."/>
            <person name="Gainer-Dewar J."/>
            <person name="Goldberg J."/>
            <person name="Griggs A."/>
            <person name="Gujja S."/>
            <person name="Hansen M."/>
            <person name="Howarth C."/>
            <person name="Imamovic A."/>
            <person name="Larimer J."/>
            <person name="Pearson M."/>
            <person name="Poon T.W."/>
            <person name="Priest M."/>
            <person name="Roberts A."/>
            <person name="Saif S."/>
            <person name="Shea T."/>
            <person name="Sykes S."/>
            <person name="Wortman J."/>
            <person name="Nusbaum C."/>
            <person name="Birren B."/>
        </authorList>
    </citation>
    <scope>NUCLEOTIDE SEQUENCE [LARGE SCALE GENOMIC DNA]</scope>
    <source>
        <strain evidence="3">nilgiri</strain>
    </source>
</reference>
<feature type="region of interest" description="Disordered" evidence="1">
    <location>
        <begin position="21"/>
        <end position="45"/>
    </location>
</feature>
<dbReference type="GeneID" id="24269052"/>
<proteinExistence type="predicted"/>
<dbReference type="Proteomes" id="UP000054561">
    <property type="component" value="Unassembled WGS sequence"/>
</dbReference>
<name>A0A0D9QHY8_PLAFR</name>
<feature type="compositionally biased region" description="Basic and acidic residues" evidence="1">
    <location>
        <begin position="391"/>
        <end position="407"/>
    </location>
</feature>
<dbReference type="RefSeq" id="XP_012336771.1">
    <property type="nucleotide sequence ID" value="XM_012481348.1"/>
</dbReference>
<dbReference type="AlphaFoldDB" id="A0A0D9QHY8"/>
<feature type="region of interest" description="Disordered" evidence="1">
    <location>
        <begin position="472"/>
        <end position="502"/>
    </location>
</feature>
<organism evidence="2 3">
    <name type="scientific">Plasmodium fragile</name>
    <dbReference type="NCBI Taxonomy" id="5857"/>
    <lineage>
        <taxon>Eukaryota</taxon>
        <taxon>Sar</taxon>
        <taxon>Alveolata</taxon>
        <taxon>Apicomplexa</taxon>
        <taxon>Aconoidasida</taxon>
        <taxon>Haemosporida</taxon>
        <taxon>Plasmodiidae</taxon>
        <taxon>Plasmodium</taxon>
        <taxon>Plasmodium (Plasmodium)</taxon>
    </lineage>
</organism>